<reference evidence="1" key="1">
    <citation type="submission" date="2022-10" db="EMBL/GenBank/DDBJ databases">
        <title>Mechanism of multi-heavy metal repair in Cytobacillus Firmus M7.</title>
        <authorList>
            <person name="Li X."/>
            <person name="Yu C."/>
        </authorList>
    </citation>
    <scope>NUCLEOTIDE SEQUENCE</scope>
    <source>
        <strain evidence="1">M7</strain>
    </source>
</reference>
<dbReference type="AlphaFoldDB" id="A0AA46SKP1"/>
<name>A0AA46SKP1_CYTFI</name>
<proteinExistence type="predicted"/>
<accession>A0AA46SKP1</accession>
<sequence>MYERKKDSAGFLLKHILKGIPAGALVKERVSFYLQKDCLAAGY</sequence>
<dbReference type="RefSeq" id="WP_258751684.1">
    <property type="nucleotide sequence ID" value="NZ_CP107027.1"/>
</dbReference>
<dbReference type="EMBL" id="CP107027">
    <property type="protein sequence ID" value="UYG97492.1"/>
    <property type="molecule type" value="Genomic_DNA"/>
</dbReference>
<protein>
    <submittedName>
        <fullName evidence="1">Uncharacterized protein</fullName>
    </submittedName>
</protein>
<dbReference type="Proteomes" id="UP001163104">
    <property type="component" value="Chromosome"/>
</dbReference>
<gene>
    <name evidence="1" type="ORF">OD459_10955</name>
</gene>
<evidence type="ECO:0000313" key="1">
    <source>
        <dbReference type="EMBL" id="UYG97492.1"/>
    </source>
</evidence>
<organism evidence="1 2">
    <name type="scientific">Cytobacillus firmus</name>
    <name type="common">Bacillus firmus</name>
    <dbReference type="NCBI Taxonomy" id="1399"/>
    <lineage>
        <taxon>Bacteria</taxon>
        <taxon>Bacillati</taxon>
        <taxon>Bacillota</taxon>
        <taxon>Bacilli</taxon>
        <taxon>Bacillales</taxon>
        <taxon>Bacillaceae</taxon>
        <taxon>Cytobacillus</taxon>
    </lineage>
</organism>
<evidence type="ECO:0000313" key="2">
    <source>
        <dbReference type="Proteomes" id="UP001163104"/>
    </source>
</evidence>